<organism evidence="1 2">
    <name type="scientific">Paenibacillus enshidis</name>
    <dbReference type="NCBI Taxonomy" id="1458439"/>
    <lineage>
        <taxon>Bacteria</taxon>
        <taxon>Bacillati</taxon>
        <taxon>Bacillota</taxon>
        <taxon>Bacilli</taxon>
        <taxon>Bacillales</taxon>
        <taxon>Paenibacillaceae</taxon>
        <taxon>Paenibacillus</taxon>
    </lineage>
</organism>
<evidence type="ECO:0000313" key="1">
    <source>
        <dbReference type="EMBL" id="MFB5269631.1"/>
    </source>
</evidence>
<proteinExistence type="predicted"/>
<evidence type="ECO:0000313" key="2">
    <source>
        <dbReference type="Proteomes" id="UP001580346"/>
    </source>
</evidence>
<dbReference type="EMBL" id="JBHHMI010000035">
    <property type="protein sequence ID" value="MFB5269631.1"/>
    <property type="molecule type" value="Genomic_DNA"/>
</dbReference>
<protein>
    <submittedName>
        <fullName evidence="1">Uncharacterized protein</fullName>
    </submittedName>
</protein>
<comment type="caution">
    <text evidence="1">The sequence shown here is derived from an EMBL/GenBank/DDBJ whole genome shotgun (WGS) entry which is preliminary data.</text>
</comment>
<gene>
    <name evidence="1" type="ORF">ACE41H_22990</name>
</gene>
<sequence length="105" mass="12102">MNIIRIIKSLLSNSNLGNTSLEEGMLLLEDAKCPYCHSNFEKPLSRKKACPVCRQDVFVRTLPFKNEKDRIRVAVTEQKAKNIDIAWAKEKGAYDEMQTRWTSRA</sequence>
<name>A0ABV5AZI7_9BACL</name>
<dbReference type="Proteomes" id="UP001580346">
    <property type="component" value="Unassembled WGS sequence"/>
</dbReference>
<keyword evidence="2" id="KW-1185">Reference proteome</keyword>
<reference evidence="1 2" key="1">
    <citation type="submission" date="2024-09" db="EMBL/GenBank/DDBJ databases">
        <title>Paenibacillus zeirhizospherea sp. nov., isolated from surface of the maize (Zea mays) roots in a horticulture field, Hungary.</title>
        <authorList>
            <person name="Marton D."/>
            <person name="Farkas M."/>
            <person name="Bedics A."/>
            <person name="Toth E."/>
            <person name="Tancsics A."/>
            <person name="Boka K."/>
            <person name="Maroti G."/>
            <person name="Kriszt B."/>
            <person name="Cserhati M."/>
        </authorList>
    </citation>
    <scope>NUCLEOTIDE SEQUENCE [LARGE SCALE GENOMIC DNA]</scope>
    <source>
        <strain evidence="1 2">KCTC 33519</strain>
    </source>
</reference>
<accession>A0ABV5AZI7</accession>
<dbReference type="RefSeq" id="WP_375357901.1">
    <property type="nucleotide sequence ID" value="NZ_JBHHMI010000035.1"/>
</dbReference>